<feature type="compositionally biased region" description="Basic and acidic residues" evidence="7">
    <location>
        <begin position="365"/>
        <end position="374"/>
    </location>
</feature>
<dbReference type="Pfam" id="PF09779">
    <property type="entry name" value="Ima1_N"/>
    <property type="match status" value="1"/>
</dbReference>
<comment type="caution">
    <text evidence="10">The sequence shown here is derived from an EMBL/GenBank/DDBJ whole genome shotgun (WGS) entry which is preliminary data.</text>
</comment>
<dbReference type="PANTHER" id="PTHR28646">
    <property type="entry name" value="TRANSMEMBRANE PROTEIN 201"/>
    <property type="match status" value="1"/>
</dbReference>
<dbReference type="GO" id="GO:0051015">
    <property type="term" value="F:actin filament binding"/>
    <property type="evidence" value="ECO:0007669"/>
    <property type="project" value="TreeGrafter"/>
</dbReference>
<feature type="region of interest" description="Disordered" evidence="7">
    <location>
        <begin position="409"/>
        <end position="440"/>
    </location>
</feature>
<feature type="transmembrane region" description="Helical" evidence="8">
    <location>
        <begin position="316"/>
        <end position="349"/>
    </location>
</feature>
<feature type="transmembrane region" description="Helical" evidence="8">
    <location>
        <begin position="25"/>
        <end position="46"/>
    </location>
</feature>
<evidence type="ECO:0000256" key="5">
    <source>
        <dbReference type="ARBA" id="ARBA00023136"/>
    </source>
</evidence>
<keyword evidence="4 8" id="KW-1133">Transmembrane helix</keyword>
<evidence type="ECO:0000256" key="4">
    <source>
        <dbReference type="ARBA" id="ARBA00022989"/>
    </source>
</evidence>
<evidence type="ECO:0000256" key="7">
    <source>
        <dbReference type="SAM" id="MobiDB-lite"/>
    </source>
</evidence>
<evidence type="ECO:0000256" key="1">
    <source>
        <dbReference type="ARBA" id="ARBA00004473"/>
    </source>
</evidence>
<keyword evidence="3 8" id="KW-0812">Transmembrane</keyword>
<feature type="compositionally biased region" description="Basic and acidic residues" evidence="7">
    <location>
        <begin position="409"/>
        <end position="426"/>
    </location>
</feature>
<evidence type="ECO:0000256" key="3">
    <source>
        <dbReference type="ARBA" id="ARBA00022692"/>
    </source>
</evidence>
<feature type="region of interest" description="Disordered" evidence="7">
    <location>
        <begin position="365"/>
        <end position="384"/>
    </location>
</feature>
<dbReference type="InterPro" id="IPR040041">
    <property type="entry name" value="TMEM201"/>
</dbReference>
<organism evidence="10">
    <name type="scientific">Menopon gallinae</name>
    <name type="common">poultry shaft louse</name>
    <dbReference type="NCBI Taxonomy" id="328185"/>
    <lineage>
        <taxon>Eukaryota</taxon>
        <taxon>Metazoa</taxon>
        <taxon>Ecdysozoa</taxon>
        <taxon>Arthropoda</taxon>
        <taxon>Hexapoda</taxon>
        <taxon>Insecta</taxon>
        <taxon>Pterygota</taxon>
        <taxon>Neoptera</taxon>
        <taxon>Paraneoptera</taxon>
        <taxon>Psocodea</taxon>
        <taxon>Troctomorpha</taxon>
        <taxon>Phthiraptera</taxon>
        <taxon>Amblycera</taxon>
        <taxon>Menoponidae</taxon>
        <taxon>Menopon</taxon>
    </lineage>
</organism>
<sequence length="707" mass="80934">MTVEIFFIMNSSTSSESSQAQNDTINISAGSMWLTAFTVTVIYLPFLYKKIRCKFPVTVNCWFCNRNTKVPYDDANCWDCPHCEQYNGFNKDGGYNKVIKAQHSPNQNTLVYNTSVQQSKKASPGREKIASNGFCKLCNINQQLKIKQLASFVPLNEDNYDEEVEQFRNQLEKSYRLCLQCERTLTETLQNQQYNLFKDRLNNQKDKIHLPKSSYDYQLILLKLQGGLCSCLKLISGIISFMMFLSFSTQLENELNVLKTTLPEIFVLDFQSFLEEFINYLTYSYTMKREMISIGLLCYALSSFGRQTRHDHPGLLIFWGILYALSWSNMTGLQVLVSAVCVLLSVLEIKTSPNYTMKRLLRKEPEKMQSERMTENPSEPLDAASSFIVGPKRNEVRPNVNEAEEMMKECHAQEVSEELPKSEPLKLKPPTPPRSEPQMPQLRNRKIFNKNFLASLESERIEKELSPPPEIFQNLNNLHIGNNFVAPDKQSNFLFENHNFEERCKKTSPLIKPPKFIKTSSSSWTAGELNETISRSSTPSSGYSSQKLDKPETRQSVLFPKALSPISCGRTTPPDNFDYWDRSHPYFNSSNIHYCNPGYMPFQQFPNPMGPTTVYTYTRPANFPLSSFTPSPTSPNYPYATGSRSSRFSDASENQNLFQNVSQTLQSNRKWATIKSILYNVSIFLNIVTTCVLGYFTWSGIISLTGN</sequence>
<comment type="subcellular location">
    <subcellularLocation>
        <location evidence="1">Nucleus inner membrane</location>
        <topology evidence="1">Multi-pass membrane protein</topology>
    </subcellularLocation>
</comment>
<evidence type="ECO:0000256" key="6">
    <source>
        <dbReference type="ARBA" id="ARBA00023242"/>
    </source>
</evidence>
<dbReference type="GO" id="GO:0005521">
    <property type="term" value="F:lamin binding"/>
    <property type="evidence" value="ECO:0007669"/>
    <property type="project" value="TreeGrafter"/>
</dbReference>
<keyword evidence="5 8" id="KW-0472">Membrane</keyword>
<comment type="similarity">
    <text evidence="2">Belongs to the TMEM201 family.</text>
</comment>
<dbReference type="AlphaFoldDB" id="A0AAW2HGL9"/>
<dbReference type="EMBL" id="JARGDH010000005">
    <property type="protein sequence ID" value="KAL0268825.1"/>
    <property type="molecule type" value="Genomic_DNA"/>
</dbReference>
<dbReference type="InterPro" id="IPR018617">
    <property type="entry name" value="Ima1_N"/>
</dbReference>
<feature type="transmembrane region" description="Helical" evidence="8">
    <location>
        <begin position="227"/>
        <end position="247"/>
    </location>
</feature>
<evidence type="ECO:0000256" key="8">
    <source>
        <dbReference type="SAM" id="Phobius"/>
    </source>
</evidence>
<evidence type="ECO:0000259" key="9">
    <source>
        <dbReference type="Pfam" id="PF09779"/>
    </source>
</evidence>
<dbReference type="GO" id="GO:0005637">
    <property type="term" value="C:nuclear inner membrane"/>
    <property type="evidence" value="ECO:0007669"/>
    <property type="project" value="UniProtKB-SubCell"/>
</dbReference>
<proteinExistence type="inferred from homology"/>
<dbReference type="PANTHER" id="PTHR28646:SF1">
    <property type="entry name" value="TRANSMEMBRANE PROTEIN 201"/>
    <property type="match status" value="1"/>
</dbReference>
<evidence type="ECO:0000256" key="2">
    <source>
        <dbReference type="ARBA" id="ARBA00007600"/>
    </source>
</evidence>
<dbReference type="GO" id="GO:0030473">
    <property type="term" value="P:nuclear migration along microtubule"/>
    <property type="evidence" value="ECO:0007669"/>
    <property type="project" value="TreeGrafter"/>
</dbReference>
<evidence type="ECO:0000313" key="10">
    <source>
        <dbReference type="EMBL" id="KAL0268825.1"/>
    </source>
</evidence>
<reference evidence="10" key="1">
    <citation type="journal article" date="2024" name="Gigascience">
        <title>Chromosome-level genome of the poultry shaft louse Menopon gallinae provides insight into the host-switching and adaptive evolution of parasitic lice.</title>
        <authorList>
            <person name="Xu Y."/>
            <person name="Ma L."/>
            <person name="Liu S."/>
            <person name="Liang Y."/>
            <person name="Liu Q."/>
            <person name="He Z."/>
            <person name="Tian L."/>
            <person name="Duan Y."/>
            <person name="Cai W."/>
            <person name="Li H."/>
            <person name="Song F."/>
        </authorList>
    </citation>
    <scope>NUCLEOTIDE SEQUENCE</scope>
    <source>
        <strain evidence="10">Cailab_2023a</strain>
    </source>
</reference>
<protein>
    <recommendedName>
        <fullName evidence="9">Ima1 N-terminal domain-containing protein</fullName>
    </recommendedName>
</protein>
<feature type="transmembrane region" description="Helical" evidence="8">
    <location>
        <begin position="677"/>
        <end position="698"/>
    </location>
</feature>
<accession>A0AAW2HGL9</accession>
<keyword evidence="6" id="KW-0539">Nucleus</keyword>
<gene>
    <name evidence="10" type="ORF">PYX00_010637</name>
</gene>
<feature type="region of interest" description="Disordered" evidence="7">
    <location>
        <begin position="530"/>
        <end position="551"/>
    </location>
</feature>
<name>A0AAW2HGL9_9NEOP</name>
<feature type="domain" description="Ima1 N-terminal" evidence="9">
    <location>
        <begin position="59"/>
        <end position="184"/>
    </location>
</feature>
<feature type="compositionally biased region" description="Low complexity" evidence="7">
    <location>
        <begin position="534"/>
        <end position="545"/>
    </location>
</feature>